<evidence type="ECO:0000313" key="1">
    <source>
        <dbReference type="EMBL" id="CAA2966268.1"/>
    </source>
</evidence>
<dbReference type="Gramene" id="OE9A085952T1">
    <property type="protein sequence ID" value="OE9A085952C1"/>
    <property type="gene ID" value="OE9A085952"/>
</dbReference>
<accession>A0A8S0QH49</accession>
<gene>
    <name evidence="1" type="ORF">OLEA9_A085952</name>
</gene>
<name>A0A8S0QH49_OLEEU</name>
<keyword evidence="2" id="KW-1185">Reference proteome</keyword>
<evidence type="ECO:0000313" key="2">
    <source>
        <dbReference type="Proteomes" id="UP000594638"/>
    </source>
</evidence>
<proteinExistence type="predicted"/>
<dbReference type="OrthoDB" id="926832at2759"/>
<dbReference type="EMBL" id="CACTIH010001857">
    <property type="protein sequence ID" value="CAA2966268.1"/>
    <property type="molecule type" value="Genomic_DNA"/>
</dbReference>
<sequence length="139" mass="15716">MGHHLKPVEGLVKIGGNPIMVTDDNWRTSQAIDEEVGSTYGRAEVIPTGKVDVILSFQISGKIVGKGEFNATLIQPGDVFKVTLDLKILIDEYAVRDPIKEDENRPPIDEEKFFEKEPRPVMKMPYMSLKMRTMRHMSS</sequence>
<dbReference type="Proteomes" id="UP000594638">
    <property type="component" value="Unassembled WGS sequence"/>
</dbReference>
<reference evidence="1 2" key="1">
    <citation type="submission" date="2019-12" db="EMBL/GenBank/DDBJ databases">
        <authorList>
            <person name="Alioto T."/>
            <person name="Alioto T."/>
            <person name="Gomez Garrido J."/>
        </authorList>
    </citation>
    <scope>NUCLEOTIDE SEQUENCE [LARGE SCALE GENOMIC DNA]</scope>
</reference>
<organism evidence="1 2">
    <name type="scientific">Olea europaea subsp. europaea</name>
    <dbReference type="NCBI Taxonomy" id="158383"/>
    <lineage>
        <taxon>Eukaryota</taxon>
        <taxon>Viridiplantae</taxon>
        <taxon>Streptophyta</taxon>
        <taxon>Embryophyta</taxon>
        <taxon>Tracheophyta</taxon>
        <taxon>Spermatophyta</taxon>
        <taxon>Magnoliopsida</taxon>
        <taxon>eudicotyledons</taxon>
        <taxon>Gunneridae</taxon>
        <taxon>Pentapetalae</taxon>
        <taxon>asterids</taxon>
        <taxon>lamiids</taxon>
        <taxon>Lamiales</taxon>
        <taxon>Oleaceae</taxon>
        <taxon>Oleeae</taxon>
        <taxon>Olea</taxon>
    </lineage>
</organism>
<dbReference type="AlphaFoldDB" id="A0A8S0QH49"/>
<protein>
    <submittedName>
        <fullName evidence="1">Copper-transporting ATPase RAN1</fullName>
    </submittedName>
</protein>
<comment type="caution">
    <text evidence="1">The sequence shown here is derived from an EMBL/GenBank/DDBJ whole genome shotgun (WGS) entry which is preliminary data.</text>
</comment>